<dbReference type="UniPathway" id="UPA00143"/>
<organism evidence="7 8">
    <name type="scientific">Vanilla planifolia</name>
    <name type="common">Vanilla</name>
    <dbReference type="NCBI Taxonomy" id="51239"/>
    <lineage>
        <taxon>Eukaryota</taxon>
        <taxon>Viridiplantae</taxon>
        <taxon>Streptophyta</taxon>
        <taxon>Embryophyta</taxon>
        <taxon>Tracheophyta</taxon>
        <taxon>Spermatophyta</taxon>
        <taxon>Magnoliopsida</taxon>
        <taxon>Liliopsida</taxon>
        <taxon>Asparagales</taxon>
        <taxon>Orchidaceae</taxon>
        <taxon>Vanilloideae</taxon>
        <taxon>Vanilleae</taxon>
        <taxon>Vanilla</taxon>
    </lineage>
</organism>
<feature type="region of interest" description="Disordered" evidence="6">
    <location>
        <begin position="1"/>
        <end position="42"/>
    </location>
</feature>
<feature type="compositionally biased region" description="Basic and acidic residues" evidence="6">
    <location>
        <begin position="409"/>
        <end position="418"/>
    </location>
</feature>
<dbReference type="Proteomes" id="UP000636800">
    <property type="component" value="Unassembled WGS sequence"/>
</dbReference>
<dbReference type="InterPro" id="IPR006594">
    <property type="entry name" value="LisH"/>
</dbReference>
<feature type="region of interest" description="Disordered" evidence="6">
    <location>
        <begin position="915"/>
        <end position="972"/>
    </location>
</feature>
<dbReference type="GO" id="GO:0005634">
    <property type="term" value="C:nucleus"/>
    <property type="evidence" value="ECO:0007669"/>
    <property type="project" value="UniProtKB-SubCell"/>
</dbReference>
<dbReference type="GO" id="GO:0016567">
    <property type="term" value="P:protein ubiquitination"/>
    <property type="evidence" value="ECO:0007669"/>
    <property type="project" value="UniProtKB-UniPathway"/>
</dbReference>
<name>A0A835U8J2_VANPL</name>
<dbReference type="SMART" id="SM00320">
    <property type="entry name" value="WD40"/>
    <property type="match status" value="3"/>
</dbReference>
<feature type="compositionally biased region" description="Basic and acidic residues" evidence="6">
    <location>
        <begin position="22"/>
        <end position="39"/>
    </location>
</feature>
<evidence type="ECO:0000256" key="2">
    <source>
        <dbReference type="ARBA" id="ARBA00004906"/>
    </source>
</evidence>
<evidence type="ECO:0000313" key="8">
    <source>
        <dbReference type="Proteomes" id="UP000636800"/>
    </source>
</evidence>
<feature type="region of interest" description="Disordered" evidence="6">
    <location>
        <begin position="345"/>
        <end position="418"/>
    </location>
</feature>
<dbReference type="Gene3D" id="2.130.10.10">
    <property type="entry name" value="YVTN repeat-like/Quinoprotein amine dehydrogenase"/>
    <property type="match status" value="1"/>
</dbReference>
<dbReference type="PANTHER" id="PTHR13129:SF4">
    <property type="entry name" value="DDB1- AND CUL4-ASSOCIATED FACTOR 1"/>
    <property type="match status" value="1"/>
</dbReference>
<evidence type="ECO:0000256" key="3">
    <source>
        <dbReference type="ARBA" id="ARBA00008845"/>
    </source>
</evidence>
<gene>
    <name evidence="7" type="ORF">HPP92_025041</name>
</gene>
<feature type="region of interest" description="Disordered" evidence="6">
    <location>
        <begin position="1799"/>
        <end position="1920"/>
    </location>
</feature>
<comment type="pathway">
    <text evidence="2">Protein modification; protein ubiquitination.</text>
</comment>
<keyword evidence="8" id="KW-1185">Reference proteome</keyword>
<evidence type="ECO:0000256" key="6">
    <source>
        <dbReference type="SAM" id="MobiDB-lite"/>
    </source>
</evidence>
<dbReference type="InterPro" id="IPR036322">
    <property type="entry name" value="WD40_repeat_dom_sf"/>
</dbReference>
<evidence type="ECO:0008006" key="9">
    <source>
        <dbReference type="Google" id="ProtNLM"/>
    </source>
</evidence>
<comment type="subcellular location">
    <subcellularLocation>
        <location evidence="1">Nucleus</location>
    </subcellularLocation>
</comment>
<dbReference type="InterPro" id="IPR015943">
    <property type="entry name" value="WD40/YVTN_repeat-like_dom_sf"/>
</dbReference>
<dbReference type="GO" id="GO:0080008">
    <property type="term" value="C:Cul4-RING E3 ubiquitin ligase complex"/>
    <property type="evidence" value="ECO:0007669"/>
    <property type="project" value="TreeGrafter"/>
</dbReference>
<dbReference type="SUPFAM" id="SSF50978">
    <property type="entry name" value="WD40 repeat-like"/>
    <property type="match status" value="1"/>
</dbReference>
<feature type="compositionally biased region" description="Low complexity" evidence="6">
    <location>
        <begin position="392"/>
        <end position="405"/>
    </location>
</feature>
<keyword evidence="5" id="KW-0539">Nucleus</keyword>
<feature type="compositionally biased region" description="Acidic residues" evidence="6">
    <location>
        <begin position="1808"/>
        <end position="1879"/>
    </location>
</feature>
<dbReference type="OrthoDB" id="6159439at2759"/>
<dbReference type="PANTHER" id="PTHR13129">
    <property type="entry name" value="VPRBP PROTEIN-RELATED"/>
    <property type="match status" value="1"/>
</dbReference>
<feature type="compositionally biased region" description="Basic and acidic residues" evidence="6">
    <location>
        <begin position="345"/>
        <end position="366"/>
    </location>
</feature>
<evidence type="ECO:0000256" key="1">
    <source>
        <dbReference type="ARBA" id="ARBA00004123"/>
    </source>
</evidence>
<feature type="compositionally biased region" description="Low complexity" evidence="6">
    <location>
        <begin position="9"/>
        <end position="21"/>
    </location>
</feature>
<comment type="similarity">
    <text evidence="3">Belongs to the VPRBP/DCAF1 family.</text>
</comment>
<dbReference type="EMBL" id="JADCNL010000014">
    <property type="protein sequence ID" value="KAG0452377.1"/>
    <property type="molecule type" value="Genomic_DNA"/>
</dbReference>
<feature type="compositionally biased region" description="Basic and acidic residues" evidence="6">
    <location>
        <begin position="938"/>
        <end position="949"/>
    </location>
</feature>
<evidence type="ECO:0000256" key="4">
    <source>
        <dbReference type="ARBA" id="ARBA00022786"/>
    </source>
</evidence>
<dbReference type="InterPro" id="IPR033270">
    <property type="entry name" value="VPRBP/DCAF1"/>
</dbReference>
<reference evidence="7 8" key="1">
    <citation type="journal article" date="2020" name="Nat. Food">
        <title>A phased Vanilla planifolia genome enables genetic improvement of flavour and production.</title>
        <authorList>
            <person name="Hasing T."/>
            <person name="Tang H."/>
            <person name="Brym M."/>
            <person name="Khazi F."/>
            <person name="Huang T."/>
            <person name="Chambers A.H."/>
        </authorList>
    </citation>
    <scope>NUCLEOTIDE SEQUENCE [LARGE SCALE GENOMIC DNA]</scope>
    <source>
        <tissue evidence="7">Leaf</tissue>
    </source>
</reference>
<evidence type="ECO:0000256" key="5">
    <source>
        <dbReference type="ARBA" id="ARBA00023242"/>
    </source>
</evidence>
<dbReference type="InterPro" id="IPR001680">
    <property type="entry name" value="WD40_rpt"/>
</dbReference>
<dbReference type="FunFam" id="2.130.10.10:FF:000366">
    <property type="entry name" value="DDB1-and CUL4-associated factor homolog 1"/>
    <property type="match status" value="1"/>
</dbReference>
<feature type="region of interest" description="Disordered" evidence="6">
    <location>
        <begin position="237"/>
        <end position="270"/>
    </location>
</feature>
<keyword evidence="4" id="KW-0833">Ubl conjugation pathway</keyword>
<proteinExistence type="inferred from homology"/>
<feature type="compositionally biased region" description="Basic residues" evidence="6">
    <location>
        <begin position="367"/>
        <end position="380"/>
    </location>
</feature>
<sequence>MEAGMEPQAAVAAGEASAAVEDMGRAEEATEGEEARSEGAEDEALLLRTQRLISKINASQENPNPRDLHALASILETQESRYVKESGSSNVARSSHAIGKLSNLVRENDEFYELISSRFLSESRYSISIRAASARNLLSCPSTGMYPHVFDATVLDNFKTWVMEDSIEPSAVACNWKHELGRSKPTDFEMLKTYATGLLAMSLAGGAKVVEDILTSGLSAKLMRYLRMQILGEASSSQKDISSQAEARHHAGPTSARGREENKGRPRQVLDGLRLVDECLPVDQNVERDRDKITGGDVGELLKSELSASSTDVNIYELIDGEGDGVDDNGWDNMDLLDGKSRFGERQVARSAHEDVDESVRDDSARRRTNRGWPRPRGKGRIPEGTLESERPLLSPSSGLRLGELTRSSTDRNRCKVEGSQKVLDGKNSLISTDSFCSNTEEDNDDRLVECLIGSMDISDIVKKATGAAEAEARAANAPTEAVRAARDAAAELVKSAALEVWKNTNDVETAVLAASKAASTVVDAAMATKALRSSLETNNGLMESKTVKCKVEEEPEEFFILDVESLAHLREKYCILCLEILGEYVEALGPVLHEKGVDVCLALLQRCSSDGETTDNFGLLPEVLKLICALAAHKNLLHYLLTEVVCRNFWPFLLLLILLLVFRHACSPLVLFSHSLLLYKFRSLYSVQGVMERVCASDYGAASVRSGGSSGVLGLPSANLQNDRSPSEVLSSQEKAIAYHTCVALRQYFRAHLLMLVDSLRPNKSSKNVARGSSSARAAYKPLDISNEAMDVVFRQIQRDRKLGSAFVRARWPAIDKFLSSNGHLTMLELCQAPTLERYLHDLAQYALGVLHIVTLVPYGRKLIVNATLSNDRVGMAIILDAANGAGYVVDPEVIQTALNVIVNLVCPPPSISTKPSMPGPSQLPASSNMANGSAVENKERHLDRSMSERNYTVPPANETRESNISDRGTGISTYSLQTSVPAMPSGVVGDRRICLGPGAGCAGLAAQLEQGYRQAREAVRANNGIKVLLHLLHPRMITPPQALDCIRALACRVLLGLARDETIAHILTKLQVGKKLSELIRDFGSQASGNEQKRWQTELTQVAIELIAIVTNSGRASTLAATDAAAPTLRRIERAAIAAATPITYHSRELLLLIHEHLQVSGLFVSAAALQKEAELTPLPSLLTTPTLHQISIQETSSVHIHWPSGRASGGFLSDFIKPVVREEDANPKTDSAPSSSRKKALVFASNLAKNQSSTNSSSTGVMSASSKSSVANTELDISQHASKSTVDLDSVVKTPIVLPMKRKFVEVKDPSSTTPTAKRLAMAEFSSPPGLQNSSFGRRNSPAVDGNIQYSIGSSTPRSLSNRLIASSIPVDNDDTHLLGTSGAPVSAISQSGLPGEQFLGNTERMTLDSLVVQYLKHQHRQCPAPITTLPPLSLLHSHVCPEPSRSLNAPANVTARVGTCELGKQHRGIHTSRRDRQFVYSRFRPCRTCRDDVALLTSITFLGNSYHIATGSHSGELKIFDTSNGNVLESYAGHQTPIPMVQSSLSVDTQLILSSGSFDVKLWDASSVSNGPFQTFDGCKTARFSHAGTSFAALSTDASSREVLLYDIQTCNVELKLSDTSSNPSGIGRGHTQSLIHFSPLDTMLLWNGVLWDRRSAGPLHRFDQFTDYGGGGFHPSGNEVILNSEVWDLRKFKLLRSVPSLDQTVITFSSGGDVIYAILRRNLEDVTSAVNTRRGRHPLFPAFRTIDATNYCDIATVQVDRCVLDFAADPTDSYVGVIAMDDHEDMFSSARLYEIGRRRPTDDDSDPDDGGDTDEEEDEEDDTDADIDEVLGGESDIEGDSDSEDASNDEDDEDIDSGDEMDEEADFNLDDVELEGGQGVLEIIAGSDDGEEDDSGLESYSSDGEGDFSSNGFGF</sequence>
<protein>
    <recommendedName>
        <fullName evidence="9">DDB1- and CUL4-associated factor homolog 1</fullName>
    </recommendedName>
</protein>
<accession>A0A835U8J2</accession>
<comment type="caution">
    <text evidence="7">The sequence shown here is derived from an EMBL/GenBank/DDBJ whole genome shotgun (WGS) entry which is preliminary data.</text>
</comment>
<dbReference type="SMART" id="SM00667">
    <property type="entry name" value="LisH"/>
    <property type="match status" value="1"/>
</dbReference>
<evidence type="ECO:0000313" key="7">
    <source>
        <dbReference type="EMBL" id="KAG0452377.1"/>
    </source>
</evidence>
<dbReference type="PROSITE" id="PS50896">
    <property type="entry name" value="LISH"/>
    <property type="match status" value="1"/>
</dbReference>